<gene>
    <name evidence="2" type="ORF">GCM10007874_37070</name>
</gene>
<accession>A0ABQ6CKJ9</accession>
<protein>
    <submittedName>
        <fullName evidence="2">Uncharacterized protein</fullName>
    </submittedName>
</protein>
<evidence type="ECO:0000313" key="3">
    <source>
        <dbReference type="Proteomes" id="UP001156882"/>
    </source>
</evidence>
<evidence type="ECO:0000256" key="1">
    <source>
        <dbReference type="SAM" id="MobiDB-lite"/>
    </source>
</evidence>
<evidence type="ECO:0000313" key="2">
    <source>
        <dbReference type="EMBL" id="GLS20690.1"/>
    </source>
</evidence>
<keyword evidence="3" id="KW-1185">Reference proteome</keyword>
<reference evidence="3" key="1">
    <citation type="journal article" date="2019" name="Int. J. Syst. Evol. Microbiol.">
        <title>The Global Catalogue of Microorganisms (GCM) 10K type strain sequencing project: providing services to taxonomists for standard genome sequencing and annotation.</title>
        <authorList>
            <consortium name="The Broad Institute Genomics Platform"/>
            <consortium name="The Broad Institute Genome Sequencing Center for Infectious Disease"/>
            <person name="Wu L."/>
            <person name="Ma J."/>
        </authorList>
    </citation>
    <scope>NUCLEOTIDE SEQUENCE [LARGE SCALE GENOMIC DNA]</scope>
    <source>
        <strain evidence="3">NBRC 101365</strain>
    </source>
</reference>
<dbReference type="EMBL" id="BSPC01000032">
    <property type="protein sequence ID" value="GLS20690.1"/>
    <property type="molecule type" value="Genomic_DNA"/>
</dbReference>
<sequence>MISTSFAASAASLLPCGATTPQSVCAFADPAIRAWEEWQTAQGKTLALCRKQQRLETRLQRTVGMPYAVVVVPDALKLVRISSAGELDRLIKAYPAVATKRNEVMARLTAHHERWNEADRAIGYSVALHEEELAMDREQELADRLWSTPASSLAGIGAKLAALIHSGEPSEECAEFPWPQIRSALADLRRLSQTGTFVQVRDEGQGFKGELNSESFETHSMADPVRTS</sequence>
<feature type="region of interest" description="Disordered" evidence="1">
    <location>
        <begin position="208"/>
        <end position="228"/>
    </location>
</feature>
<comment type="caution">
    <text evidence="2">The sequence shown here is derived from an EMBL/GenBank/DDBJ whole genome shotgun (WGS) entry which is preliminary data.</text>
</comment>
<dbReference type="Proteomes" id="UP001156882">
    <property type="component" value="Unassembled WGS sequence"/>
</dbReference>
<organism evidence="2 3">
    <name type="scientific">Labrys miyagiensis</name>
    <dbReference type="NCBI Taxonomy" id="346912"/>
    <lineage>
        <taxon>Bacteria</taxon>
        <taxon>Pseudomonadati</taxon>
        <taxon>Pseudomonadota</taxon>
        <taxon>Alphaproteobacteria</taxon>
        <taxon>Hyphomicrobiales</taxon>
        <taxon>Xanthobacteraceae</taxon>
        <taxon>Labrys</taxon>
    </lineage>
</organism>
<proteinExistence type="predicted"/>
<name>A0ABQ6CKJ9_9HYPH</name>